<dbReference type="Proteomes" id="UP000324104">
    <property type="component" value="Unassembled WGS sequence"/>
</dbReference>
<organism evidence="1 2">
    <name type="scientific">Natrialba swarupiae</name>
    <dbReference type="NCBI Taxonomy" id="2448032"/>
    <lineage>
        <taxon>Archaea</taxon>
        <taxon>Methanobacteriati</taxon>
        <taxon>Methanobacteriota</taxon>
        <taxon>Stenosarchaea group</taxon>
        <taxon>Halobacteria</taxon>
        <taxon>Halobacteriales</taxon>
        <taxon>Natrialbaceae</taxon>
        <taxon>Natrialba</taxon>
    </lineage>
</organism>
<evidence type="ECO:0000313" key="2">
    <source>
        <dbReference type="Proteomes" id="UP000324104"/>
    </source>
</evidence>
<sequence>MACPYLAYRTQAGDAQFDEPRAYCTVADRFVQAMRADICNDRYGLAHDEHCEIYLGCADDGGGGTDQRRDRSGGNP</sequence>
<dbReference type="AlphaFoldDB" id="A0A5D5AQX2"/>
<protein>
    <submittedName>
        <fullName evidence="1">Uncharacterized protein</fullName>
    </submittedName>
</protein>
<keyword evidence="2" id="KW-1185">Reference proteome</keyword>
<reference evidence="1 2" key="1">
    <citation type="submission" date="2019-08" db="EMBL/GenBank/DDBJ databases">
        <title>Archaea genome.</title>
        <authorList>
            <person name="Kajale S."/>
            <person name="Shouche Y."/>
            <person name="Deshpande N."/>
            <person name="Sharma A."/>
        </authorList>
    </citation>
    <scope>NUCLEOTIDE SEQUENCE [LARGE SCALE GENOMIC DNA]</scope>
    <source>
        <strain evidence="1 2">ESP3B_9</strain>
    </source>
</reference>
<evidence type="ECO:0000313" key="1">
    <source>
        <dbReference type="EMBL" id="TYT63474.1"/>
    </source>
</evidence>
<comment type="caution">
    <text evidence="1">The sequence shown here is derived from an EMBL/GenBank/DDBJ whole genome shotgun (WGS) entry which is preliminary data.</text>
</comment>
<proteinExistence type="predicted"/>
<dbReference type="RefSeq" id="WP_149079940.1">
    <property type="nucleotide sequence ID" value="NZ_VTAW01000002.1"/>
</dbReference>
<gene>
    <name evidence="1" type="ORF">FYC77_02545</name>
</gene>
<accession>A0A5D5AQX2</accession>
<name>A0A5D5AQX2_9EURY</name>
<dbReference type="EMBL" id="VTAW01000002">
    <property type="protein sequence ID" value="TYT63474.1"/>
    <property type="molecule type" value="Genomic_DNA"/>
</dbReference>